<dbReference type="GO" id="GO:0016279">
    <property type="term" value="F:protein-lysine N-methyltransferase activity"/>
    <property type="evidence" value="ECO:0007669"/>
    <property type="project" value="TreeGrafter"/>
</dbReference>
<protein>
    <recommendedName>
        <fullName evidence="9">MYND-type domain-containing protein</fullName>
    </recommendedName>
</protein>
<dbReference type="SUPFAM" id="SSF82199">
    <property type="entry name" value="SET domain"/>
    <property type="match status" value="1"/>
</dbReference>
<dbReference type="Pfam" id="PF01753">
    <property type="entry name" value="zf-MYND"/>
    <property type="match status" value="1"/>
</dbReference>
<dbReference type="Gene3D" id="3.90.1410.10">
    <property type="entry name" value="set domain protein methyltransferase, domain 1"/>
    <property type="match status" value="1"/>
</dbReference>
<dbReference type="Gene3D" id="6.10.140.2220">
    <property type="match status" value="1"/>
</dbReference>
<name>A0A7S3PTL4_9STRA</name>
<evidence type="ECO:0000259" key="6">
    <source>
        <dbReference type="PROSITE" id="PS50280"/>
    </source>
</evidence>
<organism evidence="8">
    <name type="scientific">Chaetoceros debilis</name>
    <dbReference type="NCBI Taxonomy" id="122233"/>
    <lineage>
        <taxon>Eukaryota</taxon>
        <taxon>Sar</taxon>
        <taxon>Stramenopiles</taxon>
        <taxon>Ochrophyta</taxon>
        <taxon>Bacillariophyta</taxon>
        <taxon>Coscinodiscophyceae</taxon>
        <taxon>Chaetocerotophycidae</taxon>
        <taxon>Chaetocerotales</taxon>
        <taxon>Chaetocerotaceae</taxon>
        <taxon>Chaetoceros</taxon>
    </lineage>
</organism>
<evidence type="ECO:0000259" key="7">
    <source>
        <dbReference type="PROSITE" id="PS50865"/>
    </source>
</evidence>
<dbReference type="PROSITE" id="PS50865">
    <property type="entry name" value="ZF_MYND_2"/>
    <property type="match status" value="1"/>
</dbReference>
<dbReference type="GO" id="GO:0008270">
    <property type="term" value="F:zinc ion binding"/>
    <property type="evidence" value="ECO:0007669"/>
    <property type="project" value="UniProtKB-KW"/>
</dbReference>
<dbReference type="EMBL" id="HBIO01000160">
    <property type="protein sequence ID" value="CAE0455279.1"/>
    <property type="molecule type" value="Transcribed_RNA"/>
</dbReference>
<keyword evidence="1" id="KW-0479">Metal-binding</keyword>
<keyword evidence="2 4" id="KW-0863">Zinc-finger</keyword>
<accession>A0A7S3PTL4</accession>
<dbReference type="InterPro" id="IPR046341">
    <property type="entry name" value="SET_dom_sf"/>
</dbReference>
<dbReference type="InterPro" id="IPR001214">
    <property type="entry name" value="SET_dom"/>
</dbReference>
<dbReference type="InterPro" id="IPR002893">
    <property type="entry name" value="Znf_MYND"/>
</dbReference>
<dbReference type="GO" id="GO:0005634">
    <property type="term" value="C:nucleus"/>
    <property type="evidence" value="ECO:0007669"/>
    <property type="project" value="TreeGrafter"/>
</dbReference>
<sequence length="628" mass="71466">MTLNAATNEISMRQKAIQKCVSWIEESFNDNEPIYDRGMITFQALSVAKNVNHEDTKMHESEGGTEKKIDSEDSNMFGVFAKRDIHAGDRRLSALITVPNRAIFSCSNSWLRNENVPKVQSLMDNIMETYDEFSKESYAKSEVKEHDFYRICDGRIVMKGEIRLTVFLTLLFSCMSMKKGGTSMAVDSNLKKELERLVDKWSPYLNTMPQNFHSLPPFWPKKDLINIRGTSFSRYISRLQEELVENWRVVIAPSLAKAGIYGSDNDNDTDQKDTSTRDNSEGTPIRSLPLFYQLAVGVVQSRTHGCSESTFSEDDEDDDFMGMNDLFGMFSGGGDGGASVTLHPLLDLLNGERSEEHVNVKMNGFDDGVKIFALRDIKAGEELIVHYEDAITMSYLQRFGFLPLRKGLPDINTCSLFLYVPPHLVPDPRDLYRWELLNEQGFSTKTISSQVYGAGPFALHYDNKQMQRYRQTLVPPGLQNNASPHLDKIYNFAAVLVDDEAEHAQQCIDMGKIVVEILDYFLNQLETTSNEDDFNLVCNRSGNLLLGTYMRMLEREVITMWRHAICTRHSLYGSIAHIPPAASKCCYICKATFHVKKCTRCKEVSYCSVRCQKEHWRNGHKEVCTPAK</sequence>
<evidence type="ECO:0000256" key="4">
    <source>
        <dbReference type="PROSITE-ProRule" id="PRU00134"/>
    </source>
</evidence>
<evidence type="ECO:0008006" key="9">
    <source>
        <dbReference type="Google" id="ProtNLM"/>
    </source>
</evidence>
<evidence type="ECO:0000256" key="1">
    <source>
        <dbReference type="ARBA" id="ARBA00022723"/>
    </source>
</evidence>
<dbReference type="Pfam" id="PF00856">
    <property type="entry name" value="SET"/>
    <property type="match status" value="1"/>
</dbReference>
<feature type="compositionally biased region" description="Basic and acidic residues" evidence="5">
    <location>
        <begin position="269"/>
        <end position="280"/>
    </location>
</feature>
<keyword evidence="3" id="KW-0862">Zinc</keyword>
<dbReference type="SUPFAM" id="SSF144232">
    <property type="entry name" value="HIT/MYND zinc finger-like"/>
    <property type="match status" value="1"/>
</dbReference>
<dbReference type="InterPro" id="IPR050600">
    <property type="entry name" value="SETD3_SETD6_MTase"/>
</dbReference>
<reference evidence="8" key="1">
    <citation type="submission" date="2021-01" db="EMBL/GenBank/DDBJ databases">
        <authorList>
            <person name="Corre E."/>
            <person name="Pelletier E."/>
            <person name="Niang G."/>
            <person name="Scheremetjew M."/>
            <person name="Finn R."/>
            <person name="Kale V."/>
            <person name="Holt S."/>
            <person name="Cochrane G."/>
            <person name="Meng A."/>
            <person name="Brown T."/>
            <person name="Cohen L."/>
        </authorList>
    </citation>
    <scope>NUCLEOTIDE SEQUENCE</scope>
    <source>
        <strain evidence="8">MM31A-1</strain>
    </source>
</reference>
<gene>
    <name evidence="8" type="ORF">CDEB00056_LOCUS120</name>
</gene>
<evidence type="ECO:0000256" key="3">
    <source>
        <dbReference type="ARBA" id="ARBA00022833"/>
    </source>
</evidence>
<dbReference type="AlphaFoldDB" id="A0A7S3PTL4"/>
<evidence type="ECO:0000256" key="5">
    <source>
        <dbReference type="SAM" id="MobiDB-lite"/>
    </source>
</evidence>
<feature type="domain" description="MYND-type" evidence="7">
    <location>
        <begin position="586"/>
        <end position="624"/>
    </location>
</feature>
<feature type="region of interest" description="Disordered" evidence="5">
    <location>
        <begin position="262"/>
        <end position="284"/>
    </location>
</feature>
<proteinExistence type="predicted"/>
<evidence type="ECO:0000313" key="8">
    <source>
        <dbReference type="EMBL" id="CAE0455279.1"/>
    </source>
</evidence>
<dbReference type="PANTHER" id="PTHR13271:SF34">
    <property type="entry name" value="N-LYSINE METHYLTRANSFERASE SETD6"/>
    <property type="match status" value="1"/>
</dbReference>
<feature type="domain" description="SET" evidence="6">
    <location>
        <begin position="54"/>
        <end position="388"/>
    </location>
</feature>
<dbReference type="CDD" id="cd10527">
    <property type="entry name" value="SET_LSMT"/>
    <property type="match status" value="1"/>
</dbReference>
<dbReference type="PANTHER" id="PTHR13271">
    <property type="entry name" value="UNCHARACTERIZED PUTATIVE METHYLTRANSFERASE"/>
    <property type="match status" value="1"/>
</dbReference>
<evidence type="ECO:0000256" key="2">
    <source>
        <dbReference type="ARBA" id="ARBA00022771"/>
    </source>
</evidence>
<dbReference type="PROSITE" id="PS50280">
    <property type="entry name" value="SET"/>
    <property type="match status" value="1"/>
</dbReference>